<dbReference type="Pfam" id="PF13635">
    <property type="entry name" value="DUF4143"/>
    <property type="match status" value="1"/>
</dbReference>
<sequence length="446" mass="51110">MKICRDIIERLKQWKDSENRKPILLKGARQTGKTWIMSEFGKECFEYVAEFNFDKTEELNSIFEKTKDINRILKELMLFTEVPIEPGKTLIIFDEIQMCEGALNSLKYFCEDAPQYHVIAAGSLLGVAIRRKKMSVPVGKVQILKMFPVTFKEFLLASDERTYQYVDTLSSLEALPEIILNKLELEYKRYLICGGMPEAVTALLENKGMQTVEDTLQNILDLYTLDFSKYASPVDIPRIDSLWSSLPSQLAKENRKFIYRIVKTGARAREYEDALLWLEEAGLIYRIFNVSKPGLPLSAYQDLSAFKVYACDCGLLRRLAKLSPEVILSGNYSYTEFKGALTENAILQSLVSGNNDVMPYYWSSENRAEVDFVLQFPTMVVPVEVKSDTRISGKSLSVYTNKFNPPFRIRFSMNNLKENDGLLSCPIPLTDWLYKIINLMTTGKNK</sequence>
<dbReference type="KEGG" id="bfc:BacF7301_03810"/>
<dbReference type="Pfam" id="PF13173">
    <property type="entry name" value="AAA_14"/>
    <property type="match status" value="1"/>
</dbReference>
<keyword evidence="3" id="KW-0067">ATP-binding</keyword>
<dbReference type="GO" id="GO:0005524">
    <property type="term" value="F:ATP binding"/>
    <property type="evidence" value="ECO:0007669"/>
    <property type="project" value="UniProtKB-KW"/>
</dbReference>
<protein>
    <submittedName>
        <fullName evidence="3">ATP-binding protein</fullName>
    </submittedName>
</protein>
<proteinExistence type="predicted"/>
<gene>
    <name evidence="3" type="ORF">BacF7301_03810</name>
</gene>
<feature type="domain" description="AAA" evidence="1">
    <location>
        <begin position="19"/>
        <end position="155"/>
    </location>
</feature>
<feature type="domain" description="DUF4143" evidence="2">
    <location>
        <begin position="226"/>
        <end position="387"/>
    </location>
</feature>
<name>A0A6H0KLT4_9BACE</name>
<dbReference type="Gene3D" id="3.40.50.300">
    <property type="entry name" value="P-loop containing nucleotide triphosphate hydrolases"/>
    <property type="match status" value="1"/>
</dbReference>
<evidence type="ECO:0000259" key="2">
    <source>
        <dbReference type="Pfam" id="PF13635"/>
    </source>
</evidence>
<dbReference type="RefSeq" id="WP_167960365.1">
    <property type="nucleotide sequence ID" value="NZ_CP050831.1"/>
</dbReference>
<keyword evidence="4" id="KW-1185">Reference proteome</keyword>
<dbReference type="Proteomes" id="UP000501780">
    <property type="component" value="Chromosome"/>
</dbReference>
<organism evidence="3 4">
    <name type="scientific">Bacteroides faecium</name>
    <dbReference type="NCBI Taxonomy" id="2715212"/>
    <lineage>
        <taxon>Bacteria</taxon>
        <taxon>Pseudomonadati</taxon>
        <taxon>Bacteroidota</taxon>
        <taxon>Bacteroidia</taxon>
        <taxon>Bacteroidales</taxon>
        <taxon>Bacteroidaceae</taxon>
        <taxon>Bacteroides</taxon>
    </lineage>
</organism>
<keyword evidence="3" id="KW-0547">Nucleotide-binding</keyword>
<dbReference type="InterPro" id="IPR041682">
    <property type="entry name" value="AAA_14"/>
</dbReference>
<evidence type="ECO:0000313" key="3">
    <source>
        <dbReference type="EMBL" id="QIU93327.1"/>
    </source>
</evidence>
<dbReference type="PANTHER" id="PTHR33295">
    <property type="entry name" value="ATPASE"/>
    <property type="match status" value="1"/>
</dbReference>
<dbReference type="PANTHER" id="PTHR33295:SF7">
    <property type="entry name" value="ATPASE"/>
    <property type="match status" value="1"/>
</dbReference>
<dbReference type="InterPro" id="IPR027417">
    <property type="entry name" value="P-loop_NTPase"/>
</dbReference>
<dbReference type="CDD" id="cd00009">
    <property type="entry name" value="AAA"/>
    <property type="match status" value="1"/>
</dbReference>
<dbReference type="SUPFAM" id="SSF52540">
    <property type="entry name" value="P-loop containing nucleoside triphosphate hydrolases"/>
    <property type="match status" value="1"/>
</dbReference>
<dbReference type="InterPro" id="IPR025420">
    <property type="entry name" value="DUF4143"/>
</dbReference>
<evidence type="ECO:0000259" key="1">
    <source>
        <dbReference type="Pfam" id="PF13173"/>
    </source>
</evidence>
<dbReference type="EMBL" id="CP050831">
    <property type="protein sequence ID" value="QIU93327.1"/>
    <property type="molecule type" value="Genomic_DNA"/>
</dbReference>
<evidence type="ECO:0000313" key="4">
    <source>
        <dbReference type="Proteomes" id="UP000501780"/>
    </source>
</evidence>
<reference evidence="3 4" key="1">
    <citation type="submission" date="2020-03" db="EMBL/GenBank/DDBJ databases">
        <title>Genomic analysis of Bacteroides faecium CBA7301.</title>
        <authorList>
            <person name="Kim J."/>
            <person name="Roh S.W."/>
        </authorList>
    </citation>
    <scope>NUCLEOTIDE SEQUENCE [LARGE SCALE GENOMIC DNA]</scope>
    <source>
        <strain evidence="3 4">CBA7301</strain>
    </source>
</reference>
<dbReference type="AlphaFoldDB" id="A0A6H0KLT4"/>
<accession>A0A6H0KLT4</accession>